<comment type="caution">
    <text evidence="2">The sequence shown here is derived from an EMBL/GenBank/DDBJ whole genome shotgun (WGS) entry which is preliminary data.</text>
</comment>
<reference evidence="2 3" key="1">
    <citation type="submission" date="2021-03" db="EMBL/GenBank/DDBJ databases">
        <title>Sequencing the genomes of 1000 actinobacteria strains.</title>
        <authorList>
            <person name="Klenk H.-P."/>
        </authorList>
    </citation>
    <scope>NUCLEOTIDE SEQUENCE [LARGE SCALE GENOMIC DNA]</scope>
    <source>
        <strain evidence="2 3">DSM 15797</strain>
    </source>
</reference>
<proteinExistence type="predicted"/>
<dbReference type="RefSeq" id="WP_210000000.1">
    <property type="nucleotide sequence ID" value="NZ_BAAAJY010000001.1"/>
</dbReference>
<dbReference type="SUPFAM" id="SSF53448">
    <property type="entry name" value="Nucleotide-diphospho-sugar transferases"/>
    <property type="match status" value="1"/>
</dbReference>
<dbReference type="EC" id="1.1.1.328" evidence="2"/>
<feature type="domain" description="MobA-like NTP transferase" evidence="1">
    <location>
        <begin position="12"/>
        <end position="177"/>
    </location>
</feature>
<dbReference type="GO" id="GO:0016491">
    <property type="term" value="F:oxidoreductase activity"/>
    <property type="evidence" value="ECO:0007669"/>
    <property type="project" value="UniProtKB-KW"/>
</dbReference>
<evidence type="ECO:0000313" key="2">
    <source>
        <dbReference type="EMBL" id="MBP2387627.1"/>
    </source>
</evidence>
<dbReference type="Proteomes" id="UP001296993">
    <property type="component" value="Unassembled WGS sequence"/>
</dbReference>
<name>A0ABS4XGM4_9MICC</name>
<sequence length="206" mass="21196">MTNLAKRPPCYGVVLAAGSGLRLGRGPKALLVKSNGETLLDSAVQALVRGGCEHVVVVLGAEAQRVAAQLRDGEATVLVNEHWSTGMGSSFVLGMGAVPPGASALIALVDQPGMDAELVRRLISAHRPGRITAAGYRQGTEPPRRGHPVLFAPEHTQPAAAAATGDAGARAYLAAHQGLIDLIDCSDLDTGSDVDTPLDLHLLGGH</sequence>
<dbReference type="PANTHER" id="PTHR43777:SF1">
    <property type="entry name" value="MOLYBDENUM COFACTOR CYTIDYLYLTRANSFERASE"/>
    <property type="match status" value="1"/>
</dbReference>
<keyword evidence="2" id="KW-0560">Oxidoreductase</keyword>
<gene>
    <name evidence="2" type="ORF">JOF47_003138</name>
</gene>
<dbReference type="InterPro" id="IPR029044">
    <property type="entry name" value="Nucleotide-diphossugar_trans"/>
</dbReference>
<dbReference type="Gene3D" id="3.90.550.10">
    <property type="entry name" value="Spore Coat Polysaccharide Biosynthesis Protein SpsA, Chain A"/>
    <property type="match status" value="1"/>
</dbReference>
<dbReference type="CDD" id="cd04182">
    <property type="entry name" value="GT_2_like_f"/>
    <property type="match status" value="1"/>
</dbReference>
<evidence type="ECO:0000259" key="1">
    <source>
        <dbReference type="Pfam" id="PF12804"/>
    </source>
</evidence>
<evidence type="ECO:0000313" key="3">
    <source>
        <dbReference type="Proteomes" id="UP001296993"/>
    </source>
</evidence>
<dbReference type="EMBL" id="JAGIOF010000001">
    <property type="protein sequence ID" value="MBP2387627.1"/>
    <property type="molecule type" value="Genomic_DNA"/>
</dbReference>
<protein>
    <submittedName>
        <fullName evidence="2">Nicotine blue oxidoreductase</fullName>
        <ecNumber evidence="2">1.1.1.328</ecNumber>
    </submittedName>
</protein>
<keyword evidence="3" id="KW-1185">Reference proteome</keyword>
<dbReference type="PANTHER" id="PTHR43777">
    <property type="entry name" value="MOLYBDENUM COFACTOR CYTIDYLYLTRANSFERASE"/>
    <property type="match status" value="1"/>
</dbReference>
<dbReference type="Pfam" id="PF12804">
    <property type="entry name" value="NTP_transf_3"/>
    <property type="match status" value="1"/>
</dbReference>
<accession>A0ABS4XGM4</accession>
<dbReference type="InterPro" id="IPR025877">
    <property type="entry name" value="MobA-like_NTP_Trfase"/>
</dbReference>
<organism evidence="2 3">
    <name type="scientific">Paeniglutamicibacter kerguelensis</name>
    <dbReference type="NCBI Taxonomy" id="254788"/>
    <lineage>
        <taxon>Bacteria</taxon>
        <taxon>Bacillati</taxon>
        <taxon>Actinomycetota</taxon>
        <taxon>Actinomycetes</taxon>
        <taxon>Micrococcales</taxon>
        <taxon>Micrococcaceae</taxon>
        <taxon>Paeniglutamicibacter</taxon>
    </lineage>
</organism>